<feature type="compositionally biased region" description="Low complexity" evidence="5">
    <location>
        <begin position="700"/>
        <end position="713"/>
    </location>
</feature>
<keyword evidence="2" id="KW-0106">Calcium</keyword>
<dbReference type="PROSITE" id="PS50011">
    <property type="entry name" value="PROTEIN_KINASE_DOM"/>
    <property type="match status" value="1"/>
</dbReference>
<dbReference type="GO" id="GO:0005524">
    <property type="term" value="F:ATP binding"/>
    <property type="evidence" value="ECO:0007669"/>
    <property type="project" value="UniProtKB-UniRule"/>
</dbReference>
<evidence type="ECO:0000256" key="3">
    <source>
        <dbReference type="ARBA" id="ARBA00022840"/>
    </source>
</evidence>
<gene>
    <name evidence="8" type="ORF">N0F65_009709</name>
</gene>
<feature type="binding site" evidence="4">
    <location>
        <position position="201"/>
    </location>
    <ligand>
        <name>ATP</name>
        <dbReference type="ChEBI" id="CHEBI:30616"/>
    </ligand>
</feature>
<name>A0AAV2YIM6_9STRA</name>
<dbReference type="CDD" id="cd00821">
    <property type="entry name" value="PH"/>
    <property type="match status" value="1"/>
</dbReference>
<dbReference type="SMART" id="SM00220">
    <property type="entry name" value="S_TKc"/>
    <property type="match status" value="1"/>
</dbReference>
<evidence type="ECO:0000256" key="2">
    <source>
        <dbReference type="ARBA" id="ARBA00022837"/>
    </source>
</evidence>
<evidence type="ECO:0008006" key="10">
    <source>
        <dbReference type="Google" id="ProtNLM"/>
    </source>
</evidence>
<evidence type="ECO:0000256" key="5">
    <source>
        <dbReference type="SAM" id="MobiDB-lite"/>
    </source>
</evidence>
<dbReference type="FunFam" id="1.10.510.10:FF:000571">
    <property type="entry name" value="Maternal embryonic leucine zipper kinase"/>
    <property type="match status" value="1"/>
</dbReference>
<dbReference type="InterPro" id="IPR001849">
    <property type="entry name" value="PH_domain"/>
</dbReference>
<dbReference type="EMBL" id="DAKRPA010000342">
    <property type="protein sequence ID" value="DAZ93133.1"/>
    <property type="molecule type" value="Genomic_DNA"/>
</dbReference>
<dbReference type="PROSITE" id="PS50003">
    <property type="entry name" value="PH_DOMAIN"/>
    <property type="match status" value="1"/>
</dbReference>
<dbReference type="Pfam" id="PF00169">
    <property type="entry name" value="PH"/>
    <property type="match status" value="1"/>
</dbReference>
<feature type="domain" description="Protein kinase" evidence="7">
    <location>
        <begin position="172"/>
        <end position="435"/>
    </location>
</feature>
<sequence>MELPVRSADSCKKRLSKNVFHLGERLSFTDMRKKSPSSGSAGTPRHMTLPHTITERHGGKELWVKAPVLSDVMEKQGFRWRKKWKLRFIELNGRVLSYYDVKDQKQPNAKPRMKIHITADAVLEDIDEHTFALTPDEYEKPWVFRTKDARTKLKWCTALSDCIDILTWLQHYQVGDVLGVGGNGVVKQLSDKRTGQRFAVKVVDASKFKNREAVVQEVEILRNITNNIKHPHLVQIHKVYEEHEKIYVILQLCSGGELYDRIVQRGKYSEADAANIMKQLMSALHALHEHNILHLDIKPENILFDTADDDAKIILTDFGLARMVNGTKNPLQEGQSMAGTIGYIAPEVITSHIYSPAADVFSAGVILFILLVGYPPFYGDTEVEILLKIARGDYQFHPDDWAHVSDNAKDLVTRMLTVRAQDRITIPEIMAHPWIVGKDDESQHKQELSRTIERMKTFNFDRKSENMGTWISTMMLDANDADHLALMDKQTIDMMIRRLTPSGRVPVERAHVLARALGVSPYVNERCFVEFLDQNHDGWIDAEDFCLGVDAIRHSNVSYTKIIFRALLRMISDESTVLKRAHFQVAFEKVKCPEPLMKVFFKHFDKKEHRDSLSDNTSSDSGHSATQGVDRVSSGGLSSIDYDWSISEEEFVNLIPQFPFVGALFLQNAKNKMVSIVNGDEQHITDDLHRITEDTRPRRSSSSSSTTSSLQQK</sequence>
<dbReference type="AlphaFoldDB" id="A0AAV2YIM6"/>
<feature type="compositionally biased region" description="Polar residues" evidence="5">
    <location>
        <begin position="614"/>
        <end position="627"/>
    </location>
</feature>
<dbReference type="InterPro" id="IPR011009">
    <property type="entry name" value="Kinase-like_dom_sf"/>
</dbReference>
<dbReference type="InterPro" id="IPR000719">
    <property type="entry name" value="Prot_kinase_dom"/>
</dbReference>
<accession>A0AAV2YIM6</accession>
<evidence type="ECO:0000256" key="1">
    <source>
        <dbReference type="ARBA" id="ARBA00022741"/>
    </source>
</evidence>
<keyword evidence="1 4" id="KW-0547">Nucleotide-binding</keyword>
<dbReference type="PROSITE" id="PS00108">
    <property type="entry name" value="PROTEIN_KINASE_ST"/>
    <property type="match status" value="1"/>
</dbReference>
<dbReference type="Gene3D" id="1.10.510.10">
    <property type="entry name" value="Transferase(Phosphotransferase) domain 1"/>
    <property type="match status" value="1"/>
</dbReference>
<dbReference type="Proteomes" id="UP001146120">
    <property type="component" value="Unassembled WGS sequence"/>
</dbReference>
<dbReference type="Pfam" id="PF00069">
    <property type="entry name" value="Pkinase"/>
    <property type="match status" value="1"/>
</dbReference>
<feature type="domain" description="PH" evidence="6">
    <location>
        <begin position="72"/>
        <end position="164"/>
    </location>
</feature>
<dbReference type="PROSITE" id="PS00107">
    <property type="entry name" value="PROTEIN_KINASE_ATP"/>
    <property type="match status" value="1"/>
</dbReference>
<evidence type="ECO:0000313" key="8">
    <source>
        <dbReference type="EMBL" id="DAZ93133.1"/>
    </source>
</evidence>
<reference evidence="8" key="1">
    <citation type="submission" date="2022-11" db="EMBL/GenBank/DDBJ databases">
        <authorList>
            <person name="Morgan W.R."/>
            <person name="Tartar A."/>
        </authorList>
    </citation>
    <scope>NUCLEOTIDE SEQUENCE</scope>
    <source>
        <strain evidence="8">ARSEF 373</strain>
    </source>
</reference>
<keyword evidence="9" id="KW-1185">Reference proteome</keyword>
<dbReference type="PANTHER" id="PTHR24347">
    <property type="entry name" value="SERINE/THREONINE-PROTEIN KINASE"/>
    <property type="match status" value="1"/>
</dbReference>
<dbReference type="InterPro" id="IPR011993">
    <property type="entry name" value="PH-like_dom_sf"/>
</dbReference>
<feature type="region of interest" description="Disordered" evidence="5">
    <location>
        <begin position="611"/>
        <end position="632"/>
    </location>
</feature>
<dbReference type="SUPFAM" id="SSF50729">
    <property type="entry name" value="PH domain-like"/>
    <property type="match status" value="1"/>
</dbReference>
<dbReference type="InterPro" id="IPR017441">
    <property type="entry name" value="Protein_kinase_ATP_BS"/>
</dbReference>
<dbReference type="Gene3D" id="2.30.29.30">
    <property type="entry name" value="Pleckstrin-homology domain (PH domain)/Phosphotyrosine-binding domain (PTB)"/>
    <property type="match status" value="1"/>
</dbReference>
<organism evidence="8 9">
    <name type="scientific">Lagenidium giganteum</name>
    <dbReference type="NCBI Taxonomy" id="4803"/>
    <lineage>
        <taxon>Eukaryota</taxon>
        <taxon>Sar</taxon>
        <taxon>Stramenopiles</taxon>
        <taxon>Oomycota</taxon>
        <taxon>Peronosporomycetes</taxon>
        <taxon>Pythiales</taxon>
        <taxon>Pythiaceae</taxon>
    </lineage>
</organism>
<feature type="region of interest" description="Disordered" evidence="5">
    <location>
        <begin position="31"/>
        <end position="50"/>
    </location>
</feature>
<evidence type="ECO:0000259" key="7">
    <source>
        <dbReference type="PROSITE" id="PS50011"/>
    </source>
</evidence>
<protein>
    <recommendedName>
        <fullName evidence="10">Calmodulin</fullName>
    </recommendedName>
</protein>
<dbReference type="GO" id="GO:0004672">
    <property type="term" value="F:protein kinase activity"/>
    <property type="evidence" value="ECO:0007669"/>
    <property type="project" value="InterPro"/>
</dbReference>
<keyword evidence="3 4" id="KW-0067">ATP-binding</keyword>
<feature type="compositionally biased region" description="Basic and acidic residues" evidence="5">
    <location>
        <begin position="687"/>
        <end position="697"/>
    </location>
</feature>
<comment type="caution">
    <text evidence="8">The sequence shown here is derived from an EMBL/GenBank/DDBJ whole genome shotgun (WGS) entry which is preliminary data.</text>
</comment>
<feature type="region of interest" description="Disordered" evidence="5">
    <location>
        <begin position="687"/>
        <end position="713"/>
    </location>
</feature>
<dbReference type="SUPFAM" id="SSF47473">
    <property type="entry name" value="EF-hand"/>
    <property type="match status" value="1"/>
</dbReference>
<dbReference type="InterPro" id="IPR018247">
    <property type="entry name" value="EF_Hand_1_Ca_BS"/>
</dbReference>
<dbReference type="SUPFAM" id="SSF56112">
    <property type="entry name" value="Protein kinase-like (PK-like)"/>
    <property type="match status" value="1"/>
</dbReference>
<dbReference type="CDD" id="cd05117">
    <property type="entry name" value="STKc_CAMK"/>
    <property type="match status" value="1"/>
</dbReference>
<proteinExistence type="predicted"/>
<reference evidence="8" key="2">
    <citation type="journal article" date="2023" name="Microbiol Resour">
        <title>Decontamination and Annotation of the Draft Genome Sequence of the Oomycete Lagenidium giganteum ARSEF 373.</title>
        <authorList>
            <person name="Morgan W.R."/>
            <person name="Tartar A."/>
        </authorList>
    </citation>
    <scope>NUCLEOTIDE SEQUENCE</scope>
    <source>
        <strain evidence="8">ARSEF 373</strain>
    </source>
</reference>
<dbReference type="InterPro" id="IPR008271">
    <property type="entry name" value="Ser/Thr_kinase_AS"/>
</dbReference>
<evidence type="ECO:0000259" key="6">
    <source>
        <dbReference type="PROSITE" id="PS50003"/>
    </source>
</evidence>
<dbReference type="InterPro" id="IPR011992">
    <property type="entry name" value="EF-hand-dom_pair"/>
</dbReference>
<evidence type="ECO:0000313" key="9">
    <source>
        <dbReference type="Proteomes" id="UP001146120"/>
    </source>
</evidence>
<dbReference type="PROSITE" id="PS00018">
    <property type="entry name" value="EF_HAND_1"/>
    <property type="match status" value="1"/>
</dbReference>
<dbReference type="SMART" id="SM00233">
    <property type="entry name" value="PH"/>
    <property type="match status" value="1"/>
</dbReference>
<evidence type="ECO:0000256" key="4">
    <source>
        <dbReference type="PROSITE-ProRule" id="PRU10141"/>
    </source>
</evidence>